<gene>
    <name evidence="1" type="ORF">BBOU_0706</name>
    <name evidence="2" type="ORF">HF843_01940</name>
</gene>
<keyword evidence="3" id="KW-1185">Reference proteome</keyword>
<name>A0A086ZPX7_9BIFI</name>
<evidence type="ECO:0000313" key="4">
    <source>
        <dbReference type="Proteomes" id="UP000583419"/>
    </source>
</evidence>
<sequence>MDIELGIQNVARPVSFTSDDTAEHVSAIIDDAVANGKIIDLVDTKGRHIVVPGAALGYALIGSETKHAVGFGAL</sequence>
<dbReference type="GeneID" id="303203858"/>
<evidence type="ECO:0000313" key="2">
    <source>
        <dbReference type="EMBL" id="NMF01958.1"/>
    </source>
</evidence>
<dbReference type="Proteomes" id="UP000029093">
    <property type="component" value="Unassembled WGS sequence"/>
</dbReference>
<dbReference type="OrthoDB" id="3268468at2"/>
<protein>
    <submittedName>
        <fullName evidence="2">DUF3107 domain-containing protein</fullName>
    </submittedName>
    <submittedName>
        <fullName evidence="1">Putative ATP-binding protein</fullName>
    </submittedName>
</protein>
<accession>A0A086ZPX7</accession>
<organism evidence="1 3">
    <name type="scientific">Bifidobacterium boum</name>
    <dbReference type="NCBI Taxonomy" id="78343"/>
    <lineage>
        <taxon>Bacteria</taxon>
        <taxon>Bacillati</taxon>
        <taxon>Actinomycetota</taxon>
        <taxon>Actinomycetes</taxon>
        <taxon>Bifidobacteriales</taxon>
        <taxon>Bifidobacteriaceae</taxon>
        <taxon>Bifidobacterium</taxon>
    </lineage>
</organism>
<proteinExistence type="predicted"/>
<reference evidence="1 3" key="1">
    <citation type="submission" date="2014-03" db="EMBL/GenBank/DDBJ databases">
        <title>Genomics of Bifidobacteria.</title>
        <authorList>
            <person name="Ventura M."/>
            <person name="Milani C."/>
            <person name="Lugli G.A."/>
        </authorList>
    </citation>
    <scope>NUCLEOTIDE SEQUENCE [LARGE SCALE GENOMIC DNA]</scope>
    <source>
        <strain evidence="1 3">LMG 10736</strain>
    </source>
</reference>
<evidence type="ECO:0000313" key="3">
    <source>
        <dbReference type="Proteomes" id="UP000029093"/>
    </source>
</evidence>
<dbReference type="EMBL" id="JGYQ01000007">
    <property type="protein sequence ID" value="KFI48577.1"/>
    <property type="molecule type" value="Genomic_DNA"/>
</dbReference>
<comment type="caution">
    <text evidence="1">The sequence shown here is derived from an EMBL/GenBank/DDBJ whole genome shotgun (WGS) entry which is preliminary data.</text>
</comment>
<reference evidence="2 4" key="2">
    <citation type="submission" date="2020-04" db="EMBL/GenBank/DDBJ databases">
        <authorList>
            <person name="Hitch T.C.A."/>
            <person name="Wylensek D."/>
            <person name="Clavel T."/>
        </authorList>
    </citation>
    <scope>NUCLEOTIDE SEQUENCE [LARGE SCALE GENOMIC DNA]</scope>
    <source>
        <strain evidence="2 4">WCA-130-P53-4B</strain>
    </source>
</reference>
<dbReference type="RefSeq" id="WP_026502769.1">
    <property type="nucleotide sequence ID" value="NZ_JABAGJ010000002.1"/>
</dbReference>
<dbReference type="InterPro" id="IPR021456">
    <property type="entry name" value="DUF3107"/>
</dbReference>
<keyword evidence="1" id="KW-0067">ATP-binding</keyword>
<dbReference type="EMBL" id="JABAGJ010000002">
    <property type="protein sequence ID" value="NMF01958.1"/>
    <property type="molecule type" value="Genomic_DNA"/>
</dbReference>
<keyword evidence="1" id="KW-0547">Nucleotide-binding</keyword>
<dbReference type="AlphaFoldDB" id="A0A086ZPX7"/>
<dbReference type="Pfam" id="PF11305">
    <property type="entry name" value="DUF3107"/>
    <property type="match status" value="1"/>
</dbReference>
<evidence type="ECO:0000313" key="1">
    <source>
        <dbReference type="EMBL" id="KFI48577.1"/>
    </source>
</evidence>
<dbReference type="Proteomes" id="UP000583419">
    <property type="component" value="Unassembled WGS sequence"/>
</dbReference>
<dbReference type="GO" id="GO:0005524">
    <property type="term" value="F:ATP binding"/>
    <property type="evidence" value="ECO:0007669"/>
    <property type="project" value="UniProtKB-KW"/>
</dbReference>